<gene>
    <name evidence="7" type="ORF">SAMN05421548_10759</name>
</gene>
<name>A0A1G6LVY7_9BURK</name>
<evidence type="ECO:0000256" key="1">
    <source>
        <dbReference type="ARBA" id="ARBA00001974"/>
    </source>
</evidence>
<dbReference type="PRINTS" id="PR00368">
    <property type="entry name" value="FADPNR"/>
</dbReference>
<dbReference type="PANTHER" id="PTHR43557">
    <property type="entry name" value="APOPTOSIS-INDUCING FACTOR 1"/>
    <property type="match status" value="1"/>
</dbReference>
<sequence length="412" mass="43678">MGTLNTEAPYVIVGGGIAGVSAAEALRDCGFDGRIVLINEESTAPYDRPPLSKDVLRSSDLPQNIWLRNDAFYASRGIEVRTGVGAVAIDAVGKTVKLSDGDVVSYAKLLLATGSRARELAMFPIGNPLVHYLRTLDDAQGLRCDLDKLGDDGHLLVVGAGVIGLEVAAIARELGLRVTVVEAGARPLARSASPLLAAFLARAHADRGVDIRCGVTLQSADFLGDGYDVALSDGTEVHADVVLVAIGILPNAGLARSAGVEVVPEGIRTDGLGRTSVQDIYAAGEVAYHYNQRHQAFRREETWQHAADHGAHVARCMAGQDEQYASTMAYWTDQYQFSIQVFGNPHGTSEVIRGDSGSDAFSIFHLDHSAICGVTAVNAARELRKSKPLVLKGAVVPDHVISDPNADPYSCA</sequence>
<evidence type="ECO:0000313" key="7">
    <source>
        <dbReference type="EMBL" id="SDC47468.1"/>
    </source>
</evidence>
<dbReference type="InterPro" id="IPR023753">
    <property type="entry name" value="FAD/NAD-binding_dom"/>
</dbReference>
<dbReference type="InterPro" id="IPR050446">
    <property type="entry name" value="FAD-oxidoreductase/Apoptosis"/>
</dbReference>
<keyword evidence="3" id="KW-0274">FAD</keyword>
<evidence type="ECO:0000259" key="6">
    <source>
        <dbReference type="Pfam" id="PF14759"/>
    </source>
</evidence>
<comment type="cofactor">
    <cofactor evidence="1">
        <name>FAD</name>
        <dbReference type="ChEBI" id="CHEBI:57692"/>
    </cofactor>
</comment>
<dbReference type="Pfam" id="PF07992">
    <property type="entry name" value="Pyr_redox_2"/>
    <property type="match status" value="1"/>
</dbReference>
<keyword evidence="7" id="KW-0223">Dioxygenase</keyword>
<dbReference type="AlphaFoldDB" id="A0A1G6LVY7"/>
<dbReference type="STRING" id="416944.SAMN05421548_10759"/>
<evidence type="ECO:0000313" key="8">
    <source>
        <dbReference type="Proteomes" id="UP000198908"/>
    </source>
</evidence>
<evidence type="ECO:0000256" key="3">
    <source>
        <dbReference type="ARBA" id="ARBA00022827"/>
    </source>
</evidence>
<protein>
    <submittedName>
        <fullName evidence="7">3-phenylpropionate/trans-cinnamate dioxygenase ferredoxin reductase subunit/p-cumate 2,3-dioxygenase ferredoxin reductase subunit</fullName>
    </submittedName>
</protein>
<dbReference type="GO" id="GO:0016651">
    <property type="term" value="F:oxidoreductase activity, acting on NAD(P)H"/>
    <property type="evidence" value="ECO:0007669"/>
    <property type="project" value="TreeGrafter"/>
</dbReference>
<feature type="domain" description="Reductase C-terminal" evidence="6">
    <location>
        <begin position="330"/>
        <end position="407"/>
    </location>
</feature>
<dbReference type="InterPro" id="IPR036188">
    <property type="entry name" value="FAD/NAD-bd_sf"/>
</dbReference>
<accession>A0A1G6LVY7</accession>
<evidence type="ECO:0000256" key="2">
    <source>
        <dbReference type="ARBA" id="ARBA00022630"/>
    </source>
</evidence>
<dbReference type="GO" id="GO:0051213">
    <property type="term" value="F:dioxygenase activity"/>
    <property type="evidence" value="ECO:0007669"/>
    <property type="project" value="UniProtKB-KW"/>
</dbReference>
<dbReference type="SUPFAM" id="SSF55424">
    <property type="entry name" value="FAD/NAD-linked reductases, dimerisation (C-terminal) domain"/>
    <property type="match status" value="1"/>
</dbReference>
<dbReference type="Proteomes" id="UP000198908">
    <property type="component" value="Unassembled WGS sequence"/>
</dbReference>
<keyword evidence="4" id="KW-0560">Oxidoreductase</keyword>
<evidence type="ECO:0000256" key="4">
    <source>
        <dbReference type="ARBA" id="ARBA00023002"/>
    </source>
</evidence>
<feature type="domain" description="FAD/NAD(P)-binding" evidence="5">
    <location>
        <begin position="10"/>
        <end position="310"/>
    </location>
</feature>
<keyword evidence="2" id="KW-0285">Flavoprotein</keyword>
<dbReference type="PRINTS" id="PR00411">
    <property type="entry name" value="PNDRDTASEI"/>
</dbReference>
<reference evidence="8" key="1">
    <citation type="submission" date="2016-09" db="EMBL/GenBank/DDBJ databases">
        <authorList>
            <person name="Varghese N."/>
            <person name="Submissions S."/>
        </authorList>
    </citation>
    <scope>NUCLEOTIDE SEQUENCE [LARGE SCALE GENOMIC DNA]</scope>
    <source>
        <strain evidence="8">TNe-862</strain>
    </source>
</reference>
<dbReference type="GO" id="GO:0005737">
    <property type="term" value="C:cytoplasm"/>
    <property type="evidence" value="ECO:0007669"/>
    <property type="project" value="TreeGrafter"/>
</dbReference>
<dbReference type="InterPro" id="IPR016156">
    <property type="entry name" value="FAD/NAD-linked_Rdtase_dimer_sf"/>
</dbReference>
<organism evidence="7 8">
    <name type="scientific">Paraburkholderia lycopersici</name>
    <dbReference type="NCBI Taxonomy" id="416944"/>
    <lineage>
        <taxon>Bacteria</taxon>
        <taxon>Pseudomonadati</taxon>
        <taxon>Pseudomonadota</taxon>
        <taxon>Betaproteobacteria</taxon>
        <taxon>Burkholderiales</taxon>
        <taxon>Burkholderiaceae</taxon>
        <taxon>Paraburkholderia</taxon>
    </lineage>
</organism>
<dbReference type="SUPFAM" id="SSF51905">
    <property type="entry name" value="FAD/NAD(P)-binding domain"/>
    <property type="match status" value="2"/>
</dbReference>
<dbReference type="PANTHER" id="PTHR43557:SF2">
    <property type="entry name" value="RIESKE DOMAIN-CONTAINING PROTEIN-RELATED"/>
    <property type="match status" value="1"/>
</dbReference>
<proteinExistence type="predicted"/>
<dbReference type="Pfam" id="PF14759">
    <property type="entry name" value="Reductase_C"/>
    <property type="match status" value="1"/>
</dbReference>
<dbReference type="Gene3D" id="3.30.390.30">
    <property type="match status" value="1"/>
</dbReference>
<dbReference type="Gene3D" id="3.50.50.60">
    <property type="entry name" value="FAD/NAD(P)-binding domain"/>
    <property type="match status" value="2"/>
</dbReference>
<keyword evidence="8" id="KW-1185">Reference proteome</keyword>
<evidence type="ECO:0000259" key="5">
    <source>
        <dbReference type="Pfam" id="PF07992"/>
    </source>
</evidence>
<dbReference type="EMBL" id="FMYQ01000007">
    <property type="protein sequence ID" value="SDC47468.1"/>
    <property type="molecule type" value="Genomic_DNA"/>
</dbReference>
<dbReference type="InterPro" id="IPR028202">
    <property type="entry name" value="Reductase_C"/>
</dbReference>